<dbReference type="Gene3D" id="3.90.550.10">
    <property type="entry name" value="Spore Coat Polysaccharide Biosynthesis Protein SpsA, Chain A"/>
    <property type="match status" value="1"/>
</dbReference>
<dbReference type="CDD" id="cd00761">
    <property type="entry name" value="Glyco_tranf_GTA_type"/>
    <property type="match status" value="1"/>
</dbReference>
<evidence type="ECO:0000259" key="1">
    <source>
        <dbReference type="Pfam" id="PF00535"/>
    </source>
</evidence>
<feature type="domain" description="Glycosyltransferase 2-like" evidence="1">
    <location>
        <begin position="10"/>
        <end position="128"/>
    </location>
</feature>
<dbReference type="STRING" id="150146.SAMN05443667_11112"/>
<dbReference type="Proteomes" id="UP000198951">
    <property type="component" value="Unassembled WGS sequence"/>
</dbReference>
<dbReference type="AlphaFoldDB" id="A0A1H4EVF4"/>
<evidence type="ECO:0000313" key="2">
    <source>
        <dbReference type="EMBL" id="SEA88951.1"/>
    </source>
</evidence>
<dbReference type="OrthoDB" id="597270at2"/>
<proteinExistence type="predicted"/>
<accession>A0A1H4EVF4</accession>
<dbReference type="InterPro" id="IPR029044">
    <property type="entry name" value="Nucleotide-diphossugar_trans"/>
</dbReference>
<dbReference type="Pfam" id="PF00535">
    <property type="entry name" value="Glycos_transf_2"/>
    <property type="match status" value="1"/>
</dbReference>
<protein>
    <recommendedName>
        <fullName evidence="1">Glycosyltransferase 2-like domain-containing protein</fullName>
    </recommendedName>
</protein>
<dbReference type="InterPro" id="IPR050834">
    <property type="entry name" value="Glycosyltransf_2"/>
</dbReference>
<reference evidence="3" key="1">
    <citation type="submission" date="2016-10" db="EMBL/GenBank/DDBJ databases">
        <authorList>
            <person name="Varghese N."/>
            <person name="Submissions S."/>
        </authorList>
    </citation>
    <scope>NUCLEOTIDE SEQUENCE [LARGE SCALE GENOMIC DNA]</scope>
    <source>
        <strain evidence="3">DSM 22376</strain>
    </source>
</reference>
<dbReference type="PANTHER" id="PTHR43685:SF2">
    <property type="entry name" value="GLYCOSYLTRANSFERASE 2-LIKE DOMAIN-CONTAINING PROTEIN"/>
    <property type="match status" value="1"/>
</dbReference>
<keyword evidence="3" id="KW-1185">Reference proteome</keyword>
<dbReference type="InterPro" id="IPR001173">
    <property type="entry name" value="Glyco_trans_2-like"/>
</dbReference>
<dbReference type="PANTHER" id="PTHR43685">
    <property type="entry name" value="GLYCOSYLTRANSFERASE"/>
    <property type="match status" value="1"/>
</dbReference>
<dbReference type="EMBL" id="FNRD01000011">
    <property type="protein sequence ID" value="SEA88951.1"/>
    <property type="molecule type" value="Genomic_DNA"/>
</dbReference>
<gene>
    <name evidence="2" type="ORF">SAMN05443667_11112</name>
</gene>
<dbReference type="SUPFAM" id="SSF53448">
    <property type="entry name" value="Nucleotide-diphospho-sugar transferases"/>
    <property type="match status" value="1"/>
</dbReference>
<evidence type="ECO:0000313" key="3">
    <source>
        <dbReference type="Proteomes" id="UP000198951"/>
    </source>
</evidence>
<organism evidence="2 3">
    <name type="scientific">Flavobacterium gillisiae</name>
    <dbReference type="NCBI Taxonomy" id="150146"/>
    <lineage>
        <taxon>Bacteria</taxon>
        <taxon>Pseudomonadati</taxon>
        <taxon>Bacteroidota</taxon>
        <taxon>Flavobacteriia</taxon>
        <taxon>Flavobacteriales</taxon>
        <taxon>Flavobacteriaceae</taxon>
        <taxon>Flavobacterium</taxon>
    </lineage>
</organism>
<name>A0A1H4EVF4_9FLAO</name>
<sequence length="283" mass="32982">MNINMKSNVTVIIPCYNDGRYIVQALQSIFNQTVLPEKIIIVDDGSNAETQKVLASIQHSLVQVFYQENQGVSVARNNAITLAQTDFIVNLDADDFYEPTFIEKAAAVLLTNEAIGAVGCFYKTLENNILNTVIVKPSGGAIKHFLVKNSSLGTCMYRKKCWEQAGGFDEKMIDGYEDWEFWISVLKQDWTMHIIEEPLFVYRVKNTSRDRSALVNHDFELRKYIYTKHKEVYEEYREFYILELLRQNSMFRNTAYKIKRDVDYRIGYNLLKPLRFLKKVFSR</sequence>